<gene>
    <name evidence="2" type="ORF">GCM10007932_42410</name>
</gene>
<sequence>MPAEICVLQYMQKKAAFDTEDGQSMVTAQMPKHSLPDSLGSVSPIAHVITSKYVDVLPFYRIEKVSSRYGGDISRATPSNYVIKSANVLQPMVNPLKEKQNEGI</sequence>
<dbReference type="RefSeq" id="WP_126610226.1">
    <property type="nucleotide sequence ID" value="NZ_AP025144.1"/>
</dbReference>
<dbReference type="Pfam" id="PF03050">
    <property type="entry name" value="DDE_Tnp_IS66"/>
    <property type="match status" value="1"/>
</dbReference>
<protein>
    <recommendedName>
        <fullName evidence="1">Transposase IS66 central domain-containing protein</fullName>
    </recommendedName>
</protein>
<keyword evidence="3" id="KW-1185">Reference proteome</keyword>
<dbReference type="Proteomes" id="UP001156690">
    <property type="component" value="Unassembled WGS sequence"/>
</dbReference>
<dbReference type="EMBL" id="BSNX01000066">
    <property type="protein sequence ID" value="GLQ74879.1"/>
    <property type="molecule type" value="Genomic_DNA"/>
</dbReference>
<accession>A0AAV5NX50</accession>
<reference evidence="3" key="1">
    <citation type="journal article" date="2019" name="Int. J. Syst. Evol. Microbiol.">
        <title>The Global Catalogue of Microorganisms (GCM) 10K type strain sequencing project: providing services to taxonomists for standard genome sequencing and annotation.</title>
        <authorList>
            <consortium name="The Broad Institute Genomics Platform"/>
            <consortium name="The Broad Institute Genome Sequencing Center for Infectious Disease"/>
            <person name="Wu L."/>
            <person name="Ma J."/>
        </authorList>
    </citation>
    <scope>NUCLEOTIDE SEQUENCE [LARGE SCALE GENOMIC DNA]</scope>
    <source>
        <strain evidence="3">NBRC 15640</strain>
    </source>
</reference>
<dbReference type="InterPro" id="IPR052344">
    <property type="entry name" value="Transposase-related"/>
</dbReference>
<dbReference type="PANTHER" id="PTHR33678">
    <property type="entry name" value="BLL1576 PROTEIN"/>
    <property type="match status" value="1"/>
</dbReference>
<name>A0AAV5NX50_9VIBR</name>
<evidence type="ECO:0000313" key="3">
    <source>
        <dbReference type="Proteomes" id="UP001156690"/>
    </source>
</evidence>
<proteinExistence type="predicted"/>
<evidence type="ECO:0000313" key="2">
    <source>
        <dbReference type="EMBL" id="GLQ74879.1"/>
    </source>
</evidence>
<dbReference type="InterPro" id="IPR004291">
    <property type="entry name" value="Transposase_IS66_central"/>
</dbReference>
<evidence type="ECO:0000259" key="1">
    <source>
        <dbReference type="Pfam" id="PF03050"/>
    </source>
</evidence>
<organism evidence="2 3">
    <name type="scientific">Vibrio penaeicida</name>
    <dbReference type="NCBI Taxonomy" id="104609"/>
    <lineage>
        <taxon>Bacteria</taxon>
        <taxon>Pseudomonadati</taxon>
        <taxon>Pseudomonadota</taxon>
        <taxon>Gammaproteobacteria</taxon>
        <taxon>Vibrionales</taxon>
        <taxon>Vibrionaceae</taxon>
        <taxon>Vibrio</taxon>
    </lineage>
</organism>
<comment type="caution">
    <text evidence="2">The sequence shown here is derived from an EMBL/GenBank/DDBJ whole genome shotgun (WGS) entry which is preliminary data.</text>
</comment>
<dbReference type="AlphaFoldDB" id="A0AAV5NX50"/>
<feature type="domain" description="Transposase IS66 central" evidence="1">
    <location>
        <begin position="41"/>
        <end position="99"/>
    </location>
</feature>